<dbReference type="InterPro" id="IPR044925">
    <property type="entry name" value="His-Me_finger_sf"/>
</dbReference>
<dbReference type="SUPFAM" id="SSF54060">
    <property type="entry name" value="His-Me finger endonucleases"/>
    <property type="match status" value="1"/>
</dbReference>
<proteinExistence type="predicted"/>
<evidence type="ECO:0000313" key="2">
    <source>
        <dbReference type="Proteomes" id="UP000317243"/>
    </source>
</evidence>
<protein>
    <submittedName>
        <fullName evidence="1">Uncharacterized protein</fullName>
    </submittedName>
</protein>
<dbReference type="RefSeq" id="WP_146511699.1">
    <property type="nucleotide sequence ID" value="NZ_SIHI01000027.1"/>
</dbReference>
<organism evidence="1 2">
    <name type="scientific">Thalassoglobus neptunius</name>
    <dbReference type="NCBI Taxonomy" id="1938619"/>
    <lineage>
        <taxon>Bacteria</taxon>
        <taxon>Pseudomonadati</taxon>
        <taxon>Planctomycetota</taxon>
        <taxon>Planctomycetia</taxon>
        <taxon>Planctomycetales</taxon>
        <taxon>Planctomycetaceae</taxon>
        <taxon>Thalassoglobus</taxon>
    </lineage>
</organism>
<gene>
    <name evidence="1" type="ORF">KOR42_43280</name>
</gene>
<name>A0A5C5W8P6_9PLAN</name>
<keyword evidence="2" id="KW-1185">Reference proteome</keyword>
<dbReference type="OrthoDB" id="6004892at2"/>
<dbReference type="AlphaFoldDB" id="A0A5C5W8P6"/>
<accession>A0A5C5W8P6</accession>
<evidence type="ECO:0000313" key="1">
    <source>
        <dbReference type="EMBL" id="TWT46984.1"/>
    </source>
</evidence>
<dbReference type="InterPro" id="IPR003615">
    <property type="entry name" value="HNH_nuc"/>
</dbReference>
<dbReference type="EMBL" id="SIHI01000027">
    <property type="protein sequence ID" value="TWT46984.1"/>
    <property type="molecule type" value="Genomic_DNA"/>
</dbReference>
<dbReference type="CDD" id="cd00085">
    <property type="entry name" value="HNHc"/>
    <property type="match status" value="1"/>
</dbReference>
<dbReference type="Proteomes" id="UP000317243">
    <property type="component" value="Unassembled WGS sequence"/>
</dbReference>
<reference evidence="1 2" key="1">
    <citation type="submission" date="2019-02" db="EMBL/GenBank/DDBJ databases">
        <title>Deep-cultivation of Planctomycetes and their phenomic and genomic characterization uncovers novel biology.</title>
        <authorList>
            <person name="Wiegand S."/>
            <person name="Jogler M."/>
            <person name="Boedeker C."/>
            <person name="Pinto D."/>
            <person name="Vollmers J."/>
            <person name="Rivas-Marin E."/>
            <person name="Kohn T."/>
            <person name="Peeters S.H."/>
            <person name="Heuer A."/>
            <person name="Rast P."/>
            <person name="Oberbeckmann S."/>
            <person name="Bunk B."/>
            <person name="Jeske O."/>
            <person name="Meyerdierks A."/>
            <person name="Storesund J.E."/>
            <person name="Kallscheuer N."/>
            <person name="Luecker S."/>
            <person name="Lage O.M."/>
            <person name="Pohl T."/>
            <person name="Merkel B.J."/>
            <person name="Hornburger P."/>
            <person name="Mueller R.-W."/>
            <person name="Bruemmer F."/>
            <person name="Labrenz M."/>
            <person name="Spormann A.M."/>
            <person name="Op Den Camp H."/>
            <person name="Overmann J."/>
            <person name="Amann R."/>
            <person name="Jetten M.S.M."/>
            <person name="Mascher T."/>
            <person name="Medema M.H."/>
            <person name="Devos D.P."/>
            <person name="Kaster A.-K."/>
            <person name="Ovreas L."/>
            <person name="Rohde M."/>
            <person name="Galperin M.Y."/>
            <person name="Jogler C."/>
        </authorList>
    </citation>
    <scope>NUCLEOTIDE SEQUENCE [LARGE SCALE GENOMIC DNA]</scope>
    <source>
        <strain evidence="1 2">KOR42</strain>
    </source>
</reference>
<sequence length="125" mass="13749">MGGRIDVARNPGRAADLPPFHLENGQLVRGLRPSVARDSATRGAFLRGLADNPNVPKSMKQWLSRGEVPPGYAIHHKKALFDGGTDTIDNMVLQGVDLHKNTHRYYRPGGRVPSINPRPGTFNPY</sequence>
<comment type="caution">
    <text evidence="1">The sequence shown here is derived from an EMBL/GenBank/DDBJ whole genome shotgun (WGS) entry which is preliminary data.</text>
</comment>